<keyword evidence="5" id="KW-0342">GTP-binding</keyword>
<evidence type="ECO:0000313" key="7">
    <source>
        <dbReference type="EMBL" id="EEB07752.2"/>
    </source>
</evidence>
<dbReference type="AlphaFoldDB" id="B6K1D1"/>
<evidence type="ECO:0000313" key="9">
    <source>
        <dbReference type="Proteomes" id="UP000001744"/>
    </source>
</evidence>
<dbReference type="Gene3D" id="3.40.50.10050">
    <property type="entry name" value="Translation initiation factor IF- 2, domain 3"/>
    <property type="match status" value="1"/>
</dbReference>
<dbReference type="HOGENOM" id="CLU_006301_5_2_1"/>
<dbReference type="InterPro" id="IPR005225">
    <property type="entry name" value="Small_GTP-bd"/>
</dbReference>
<dbReference type="GO" id="GO:0005525">
    <property type="term" value="F:GTP binding"/>
    <property type="evidence" value="ECO:0007669"/>
    <property type="project" value="UniProtKB-KW"/>
</dbReference>
<keyword evidence="2 7" id="KW-0396">Initiation factor</keyword>
<evidence type="ECO:0000256" key="1">
    <source>
        <dbReference type="ARBA" id="ARBA00007733"/>
    </source>
</evidence>
<dbReference type="PANTHER" id="PTHR43381:SF20">
    <property type="entry name" value="TRANSLATION INITIATION FACTOR IF-2, MITOCHONDRIAL"/>
    <property type="match status" value="1"/>
</dbReference>
<dbReference type="SUPFAM" id="SSF52540">
    <property type="entry name" value="P-loop containing nucleoside triphosphate hydrolases"/>
    <property type="match status" value="1"/>
</dbReference>
<dbReference type="Pfam" id="PF11987">
    <property type="entry name" value="IF-2"/>
    <property type="match status" value="1"/>
</dbReference>
<dbReference type="Gene3D" id="3.40.50.300">
    <property type="entry name" value="P-loop containing nucleotide triphosphate hydrolases"/>
    <property type="match status" value="1"/>
</dbReference>
<name>B6K1D1_SCHJY</name>
<dbReference type="EMBL" id="KE651166">
    <property type="protein sequence ID" value="EEB07752.2"/>
    <property type="molecule type" value="Genomic_DNA"/>
</dbReference>
<dbReference type="Pfam" id="PF22042">
    <property type="entry name" value="EF-G_D2"/>
    <property type="match status" value="1"/>
</dbReference>
<dbReference type="InterPro" id="IPR009000">
    <property type="entry name" value="Transl_B-barrel_sf"/>
</dbReference>
<evidence type="ECO:0000259" key="6">
    <source>
        <dbReference type="PROSITE" id="PS51722"/>
    </source>
</evidence>
<dbReference type="GO" id="GO:0005739">
    <property type="term" value="C:mitochondrion"/>
    <property type="evidence" value="ECO:0000318"/>
    <property type="project" value="GO_Central"/>
</dbReference>
<dbReference type="Proteomes" id="UP000001744">
    <property type="component" value="Unassembled WGS sequence"/>
</dbReference>
<dbReference type="InterPro" id="IPR023115">
    <property type="entry name" value="TIF_IF2_dom3"/>
</dbReference>
<accession>B6K1D1</accession>
<evidence type="ECO:0000313" key="8">
    <source>
        <dbReference type="JaponicusDB" id="SJAG_02856"/>
    </source>
</evidence>
<dbReference type="GO" id="GO:0070124">
    <property type="term" value="P:mitochondrial translational initiation"/>
    <property type="evidence" value="ECO:0000318"/>
    <property type="project" value="GO_Central"/>
</dbReference>
<dbReference type="VEuPathDB" id="FungiDB:SJAG_02856"/>
<keyword evidence="9" id="KW-1185">Reference proteome</keyword>
<dbReference type="STRING" id="402676.B6K1D1"/>
<organism evidence="7 9">
    <name type="scientific">Schizosaccharomyces japonicus (strain yFS275 / FY16936)</name>
    <name type="common">Fission yeast</name>
    <dbReference type="NCBI Taxonomy" id="402676"/>
    <lineage>
        <taxon>Eukaryota</taxon>
        <taxon>Fungi</taxon>
        <taxon>Dikarya</taxon>
        <taxon>Ascomycota</taxon>
        <taxon>Taphrinomycotina</taxon>
        <taxon>Schizosaccharomycetes</taxon>
        <taxon>Schizosaccharomycetales</taxon>
        <taxon>Schizosaccharomycetaceae</taxon>
        <taxon>Schizosaccharomyces</taxon>
    </lineage>
</organism>
<evidence type="ECO:0000256" key="2">
    <source>
        <dbReference type="ARBA" id="ARBA00022540"/>
    </source>
</evidence>
<dbReference type="GO" id="GO:0003743">
    <property type="term" value="F:translation initiation factor activity"/>
    <property type="evidence" value="ECO:0000318"/>
    <property type="project" value="GO_Central"/>
</dbReference>
<dbReference type="SUPFAM" id="SSF52156">
    <property type="entry name" value="Initiation factor IF2/eIF5b, domain 3"/>
    <property type="match status" value="1"/>
</dbReference>
<dbReference type="GO" id="GO:0005737">
    <property type="term" value="C:cytoplasm"/>
    <property type="evidence" value="ECO:0000318"/>
    <property type="project" value="GO_Central"/>
</dbReference>
<reference evidence="7 9" key="1">
    <citation type="journal article" date="2011" name="Science">
        <title>Comparative functional genomics of the fission yeasts.</title>
        <authorList>
            <person name="Rhind N."/>
            <person name="Chen Z."/>
            <person name="Yassour M."/>
            <person name="Thompson D.A."/>
            <person name="Haas B.J."/>
            <person name="Habib N."/>
            <person name="Wapinski I."/>
            <person name="Roy S."/>
            <person name="Lin M.F."/>
            <person name="Heiman D.I."/>
            <person name="Young S.K."/>
            <person name="Furuya K."/>
            <person name="Guo Y."/>
            <person name="Pidoux A."/>
            <person name="Chen H.M."/>
            <person name="Robbertse B."/>
            <person name="Goldberg J.M."/>
            <person name="Aoki K."/>
            <person name="Bayne E.H."/>
            <person name="Berlin A.M."/>
            <person name="Desjardins C.A."/>
            <person name="Dobbs E."/>
            <person name="Dukaj L."/>
            <person name="Fan L."/>
            <person name="FitzGerald M.G."/>
            <person name="French C."/>
            <person name="Gujja S."/>
            <person name="Hansen K."/>
            <person name="Keifenheim D."/>
            <person name="Levin J.Z."/>
            <person name="Mosher R.A."/>
            <person name="Mueller C.A."/>
            <person name="Pfiffner J."/>
            <person name="Priest M."/>
            <person name="Russ C."/>
            <person name="Smialowska A."/>
            <person name="Swoboda P."/>
            <person name="Sykes S.M."/>
            <person name="Vaughn M."/>
            <person name="Vengrova S."/>
            <person name="Yoder R."/>
            <person name="Zeng Q."/>
            <person name="Allshire R."/>
            <person name="Baulcombe D."/>
            <person name="Birren B.W."/>
            <person name="Brown W."/>
            <person name="Ekwall K."/>
            <person name="Kellis M."/>
            <person name="Leatherwood J."/>
            <person name="Levin H."/>
            <person name="Margalit H."/>
            <person name="Martienssen R."/>
            <person name="Nieduszynski C.A."/>
            <person name="Spatafora J.W."/>
            <person name="Friedman N."/>
            <person name="Dalgaard J.Z."/>
            <person name="Baumann P."/>
            <person name="Niki H."/>
            <person name="Regev A."/>
            <person name="Nusbaum C."/>
        </authorList>
    </citation>
    <scope>NUCLEOTIDE SEQUENCE [LARGE SCALE GENOMIC DNA]</scope>
    <source>
        <strain evidence="9">yFS275 / FY16936</strain>
    </source>
</reference>
<dbReference type="GO" id="GO:0030674">
    <property type="term" value="F:protein-macromolecule adaptor activity"/>
    <property type="evidence" value="ECO:0007669"/>
    <property type="project" value="EnsemblFungi"/>
</dbReference>
<dbReference type="InterPro" id="IPR036925">
    <property type="entry name" value="TIF_IF2_dom3_sf"/>
</dbReference>
<dbReference type="InterPro" id="IPR000795">
    <property type="entry name" value="T_Tr_GTP-bd_dom"/>
</dbReference>
<dbReference type="JaponicusDB" id="SJAG_02856">
    <property type="gene designation" value="mti2"/>
</dbReference>
<dbReference type="SUPFAM" id="SSF50447">
    <property type="entry name" value="Translation proteins"/>
    <property type="match status" value="2"/>
</dbReference>
<feature type="domain" description="Tr-type G" evidence="6">
    <location>
        <begin position="176"/>
        <end position="345"/>
    </location>
</feature>
<sequence>MNGKLVTDILFHVHRTVNIGARWRLGLELQNLAPKRFLSAHGQYRKENKCDRPFSCPENKCKRQTHGILMAETSFVPVRSFASSHKRVVPVLELPPVVRVSQLASMMRINTSRLVRLLRKVVDKNVTSEYLLPFEDSSMVAVELGFDARQASFASSKLLKLAEKGESRLNSDSLPLRPPIVTIMGHVDHGKTTLLDALRKSSIVATEHGGITQRIGAFSVPFSKGAQQITFIDTPGHAAFEEMRKRGASVTDIVVLVIAGDDGVQPQTVEALKHIQAAGVPMVVALTKCDRPGFSADKVQKQLLEHGVQTEEFGGDTQVCCVSGVTGQGLEELESCILALAEVLDIRASKKAAVEGWIIESSVSKGQGIQASVLIKQGTVRLGSFLVCKESYAKVRLLLKNGNVRCKQAFPGEAVQVSSFKSIPPAGVRVFSVSKESEAKAFIEAAQREKHLLSQTDLAHKQNEQQISAAKLRAKKSRLDRRGMLLSYWDKELVRDEQKQSSSTDVSNSSHSSSAPSTYSIIIKAAESGALEAAEAYLNGIQYGSTKLQPVYTALGPLTETDINNAHVAKASIAVFGMDVSNGILASARRKEIQVIQSNVIYELYEKVKDSFRETLPPITVTRIDAEALVLALFPHNDKRSTSVVLGCRVTNGKFCDAHAIRVMRNGRNIWTGTIESMRHLRDEVHSVAKGKEFGILPHIPKEFADDLPAFQPGDIVQSFYNEQVAPAF</sequence>
<gene>
    <name evidence="8" type="primary">mti2</name>
    <name evidence="7" type="ORF">SJAG_02856</name>
</gene>
<dbReference type="PROSITE" id="PS51722">
    <property type="entry name" value="G_TR_2"/>
    <property type="match status" value="1"/>
</dbReference>
<evidence type="ECO:0000256" key="4">
    <source>
        <dbReference type="ARBA" id="ARBA00022917"/>
    </source>
</evidence>
<keyword evidence="3" id="KW-0547">Nucleotide-binding</keyword>
<dbReference type="OMA" id="RKNPWMN"/>
<dbReference type="OrthoDB" id="361630at2759"/>
<dbReference type="Pfam" id="PF00009">
    <property type="entry name" value="GTP_EFTU"/>
    <property type="match status" value="1"/>
</dbReference>
<dbReference type="InterPro" id="IPR015760">
    <property type="entry name" value="TIF_IF2"/>
</dbReference>
<dbReference type="CDD" id="cd01887">
    <property type="entry name" value="IF2_eIF5B"/>
    <property type="match status" value="1"/>
</dbReference>
<dbReference type="InterPro" id="IPR027417">
    <property type="entry name" value="P-loop_NTPase"/>
</dbReference>
<comment type="similarity">
    <text evidence="1">Belongs to the TRAFAC class translation factor GTPase superfamily. Classic translation factor GTPase family. IF-2 subfamily.</text>
</comment>
<dbReference type="NCBIfam" id="TIGR00231">
    <property type="entry name" value="small_GTP"/>
    <property type="match status" value="1"/>
</dbReference>
<proteinExistence type="inferred from homology"/>
<keyword evidence="4" id="KW-0648">Protein biosynthesis</keyword>
<dbReference type="FunFam" id="3.40.50.300:FF:000019">
    <property type="entry name" value="Translation initiation factor IF-2"/>
    <property type="match status" value="1"/>
</dbReference>
<dbReference type="PANTHER" id="PTHR43381">
    <property type="entry name" value="TRANSLATION INITIATION FACTOR IF-2-RELATED"/>
    <property type="match status" value="1"/>
</dbReference>
<dbReference type="GO" id="GO:0097177">
    <property type="term" value="F:mitochondrial ribosome binding"/>
    <property type="evidence" value="ECO:0007669"/>
    <property type="project" value="EnsemblFungi"/>
</dbReference>
<evidence type="ECO:0000256" key="3">
    <source>
        <dbReference type="ARBA" id="ARBA00022741"/>
    </source>
</evidence>
<dbReference type="Gene3D" id="2.40.30.10">
    <property type="entry name" value="Translation factors"/>
    <property type="match status" value="2"/>
</dbReference>
<protein>
    <submittedName>
        <fullName evidence="7">Translation initiation factor IF-2Mt</fullName>
    </submittedName>
</protein>
<dbReference type="GO" id="GO:0003924">
    <property type="term" value="F:GTPase activity"/>
    <property type="evidence" value="ECO:0007669"/>
    <property type="project" value="InterPro"/>
</dbReference>
<dbReference type="eggNOG" id="KOG1145">
    <property type="taxonomic scope" value="Eukaryota"/>
</dbReference>
<dbReference type="GO" id="GO:0005759">
    <property type="term" value="C:mitochondrial matrix"/>
    <property type="evidence" value="ECO:0007669"/>
    <property type="project" value="EnsemblFungi"/>
</dbReference>
<dbReference type="InterPro" id="IPR053905">
    <property type="entry name" value="EF-G-like_DII"/>
</dbReference>
<dbReference type="GeneID" id="7048540"/>
<evidence type="ECO:0000256" key="5">
    <source>
        <dbReference type="ARBA" id="ARBA00023134"/>
    </source>
</evidence>
<dbReference type="RefSeq" id="XP_002174045.2">
    <property type="nucleotide sequence ID" value="XM_002174009.2"/>
</dbReference>